<protein>
    <submittedName>
        <fullName evidence="1">Uncharacterized protein</fullName>
    </submittedName>
</protein>
<evidence type="ECO:0000313" key="1">
    <source>
        <dbReference type="EMBL" id="CAE8623692.1"/>
    </source>
</evidence>
<reference evidence="1" key="1">
    <citation type="submission" date="2021-02" db="EMBL/GenBank/DDBJ databases">
        <authorList>
            <person name="Dougan E. K."/>
            <person name="Rhodes N."/>
            <person name="Thang M."/>
            <person name="Chan C."/>
        </authorList>
    </citation>
    <scope>NUCLEOTIDE SEQUENCE</scope>
</reference>
<accession>A0A813GHY4</accession>
<dbReference type="InterPro" id="IPR052957">
    <property type="entry name" value="Auxin_embryo_med"/>
</dbReference>
<gene>
    <name evidence="1" type="ORF">PGLA1383_LOCUS40930</name>
</gene>
<dbReference type="PANTHER" id="PTHR32387">
    <property type="entry name" value="WU:FJ29H11"/>
    <property type="match status" value="1"/>
</dbReference>
<dbReference type="AlphaFoldDB" id="A0A813GHY4"/>
<keyword evidence="2" id="KW-1185">Reference proteome</keyword>
<dbReference type="EMBL" id="CAJNNV010028218">
    <property type="protein sequence ID" value="CAE8623692.1"/>
    <property type="molecule type" value="Genomic_DNA"/>
</dbReference>
<feature type="non-terminal residue" evidence="1">
    <location>
        <position position="1"/>
    </location>
</feature>
<name>A0A813GHY4_POLGL</name>
<evidence type="ECO:0000313" key="2">
    <source>
        <dbReference type="Proteomes" id="UP000654075"/>
    </source>
</evidence>
<dbReference type="PANTHER" id="PTHR32387:SF0">
    <property type="entry name" value="PROTEIN NO VEIN"/>
    <property type="match status" value="1"/>
</dbReference>
<comment type="caution">
    <text evidence="1">The sequence shown here is derived from an EMBL/GenBank/DDBJ whole genome shotgun (WGS) entry which is preliminary data.</text>
</comment>
<sequence>MIDIRSAVRDAHEAGGTVIYLPLGPGAASGVSAALRHLEEHHVCLLFMRRLCCLGIEYDGRKATYELEQTSAAERSLLIRGRASGSSERRRFLVQQQEVQLTTGPGTLSLAFSVRQKPGADGKEEELQDVVSDEKGSGEEVREMQEAVYCGLPVRRVGFCFAINGPFDLVASRADVHEGSVANRLLCEGAACVALEGGGLREPGHCLLRPAAGSAAAEASLLVPAELLLKACNKQFAANAQAGQVSGFSPSRALGLEELGLEHWLQILKFRDSEWPEGLTGAFAADLGFFRVLFVYFGELVHTAEEP</sequence>
<dbReference type="Proteomes" id="UP000654075">
    <property type="component" value="Unassembled WGS sequence"/>
</dbReference>
<proteinExistence type="predicted"/>
<organism evidence="1 2">
    <name type="scientific">Polarella glacialis</name>
    <name type="common">Dinoflagellate</name>
    <dbReference type="NCBI Taxonomy" id="89957"/>
    <lineage>
        <taxon>Eukaryota</taxon>
        <taxon>Sar</taxon>
        <taxon>Alveolata</taxon>
        <taxon>Dinophyceae</taxon>
        <taxon>Suessiales</taxon>
        <taxon>Suessiaceae</taxon>
        <taxon>Polarella</taxon>
    </lineage>
</organism>